<evidence type="ECO:0000313" key="6">
    <source>
        <dbReference type="Proteomes" id="UP000189339"/>
    </source>
</evidence>
<dbReference type="PANTHER" id="PTHR30363:SF4">
    <property type="entry name" value="GLYCEROL-3-PHOSPHATE REGULON REPRESSOR"/>
    <property type="match status" value="1"/>
</dbReference>
<gene>
    <name evidence="5" type="ORF">BTO32_08740</name>
</gene>
<dbReference type="OrthoDB" id="9814815at2"/>
<dbReference type="EMBL" id="MSCW01000006">
    <property type="protein sequence ID" value="ONF43734.1"/>
    <property type="molecule type" value="Genomic_DNA"/>
</dbReference>
<dbReference type="PANTHER" id="PTHR30363">
    <property type="entry name" value="HTH-TYPE TRANSCRIPTIONAL REGULATOR SRLR-RELATED"/>
    <property type="match status" value="1"/>
</dbReference>
<dbReference type="PROSITE" id="PS51000">
    <property type="entry name" value="HTH_DEOR_2"/>
    <property type="match status" value="1"/>
</dbReference>
<evidence type="ECO:0000259" key="4">
    <source>
        <dbReference type="PROSITE" id="PS51000"/>
    </source>
</evidence>
<dbReference type="AlphaFoldDB" id="A0A1V2DSR0"/>
<organism evidence="5 6">
    <name type="scientific">Marinobacter lutaoensis</name>
    <dbReference type="NCBI Taxonomy" id="135739"/>
    <lineage>
        <taxon>Bacteria</taxon>
        <taxon>Pseudomonadati</taxon>
        <taxon>Pseudomonadota</taxon>
        <taxon>Gammaproteobacteria</taxon>
        <taxon>Pseudomonadales</taxon>
        <taxon>Marinobacteraceae</taxon>
        <taxon>Marinobacter</taxon>
    </lineage>
</organism>
<dbReference type="InterPro" id="IPR050313">
    <property type="entry name" value="Carb_Metab_HTH_regulators"/>
</dbReference>
<protein>
    <submittedName>
        <fullName evidence="5">DeoR family transcriptional regulator</fullName>
    </submittedName>
</protein>
<dbReference type="InterPro" id="IPR001034">
    <property type="entry name" value="DeoR_HTH"/>
</dbReference>
<dbReference type="Pfam" id="PF08220">
    <property type="entry name" value="HTH_DeoR"/>
    <property type="match status" value="1"/>
</dbReference>
<dbReference type="STRING" id="135739.BTO32_08740"/>
<evidence type="ECO:0000256" key="3">
    <source>
        <dbReference type="ARBA" id="ARBA00023163"/>
    </source>
</evidence>
<feature type="domain" description="HTH deoR-type" evidence="4">
    <location>
        <begin position="4"/>
        <end position="59"/>
    </location>
</feature>
<keyword evidence="6" id="KW-1185">Reference proteome</keyword>
<comment type="caution">
    <text evidence="5">The sequence shown here is derived from an EMBL/GenBank/DDBJ whole genome shotgun (WGS) entry which is preliminary data.</text>
</comment>
<keyword evidence="2" id="KW-0805">Transcription regulation</keyword>
<dbReference type="Pfam" id="PF00455">
    <property type="entry name" value="DeoRC"/>
    <property type="match status" value="1"/>
</dbReference>
<dbReference type="InterPro" id="IPR036390">
    <property type="entry name" value="WH_DNA-bd_sf"/>
</dbReference>
<dbReference type="Proteomes" id="UP000189339">
    <property type="component" value="Unassembled WGS sequence"/>
</dbReference>
<evidence type="ECO:0000313" key="5">
    <source>
        <dbReference type="EMBL" id="ONF43734.1"/>
    </source>
</evidence>
<dbReference type="SUPFAM" id="SSF100950">
    <property type="entry name" value="NagB/RpiA/CoA transferase-like"/>
    <property type="match status" value="1"/>
</dbReference>
<reference evidence="5 6" key="1">
    <citation type="submission" date="2016-12" db="EMBL/GenBank/DDBJ databases">
        <title>Marinobacter lutaoensis whole genome sequencing.</title>
        <authorList>
            <person name="Verma A."/>
            <person name="Krishnamurthi S."/>
        </authorList>
    </citation>
    <scope>NUCLEOTIDE SEQUENCE [LARGE SCALE GENOMIC DNA]</scope>
    <source>
        <strain evidence="5 6">T5054</strain>
    </source>
</reference>
<dbReference type="InterPro" id="IPR036388">
    <property type="entry name" value="WH-like_DNA-bd_sf"/>
</dbReference>
<dbReference type="Gene3D" id="3.30.750.70">
    <property type="entry name" value="4-hydroxybutyrate coenzyme like domains"/>
    <property type="match status" value="1"/>
</dbReference>
<evidence type="ECO:0000256" key="1">
    <source>
        <dbReference type="ARBA" id="ARBA00022491"/>
    </source>
</evidence>
<evidence type="ECO:0000256" key="2">
    <source>
        <dbReference type="ARBA" id="ARBA00023015"/>
    </source>
</evidence>
<dbReference type="Gene3D" id="1.10.10.10">
    <property type="entry name" value="Winged helix-like DNA-binding domain superfamily/Winged helix DNA-binding domain"/>
    <property type="match status" value="1"/>
</dbReference>
<dbReference type="GO" id="GO:0003700">
    <property type="term" value="F:DNA-binding transcription factor activity"/>
    <property type="evidence" value="ECO:0007669"/>
    <property type="project" value="InterPro"/>
</dbReference>
<dbReference type="InterPro" id="IPR014036">
    <property type="entry name" value="DeoR-like_C"/>
</dbReference>
<proteinExistence type="predicted"/>
<accession>A0A1V2DSR0</accession>
<dbReference type="SUPFAM" id="SSF46785">
    <property type="entry name" value="Winged helix' DNA-binding domain"/>
    <property type="match status" value="1"/>
</dbReference>
<name>A0A1V2DSR0_9GAMM</name>
<dbReference type="PRINTS" id="PR00037">
    <property type="entry name" value="HTHLACR"/>
</dbReference>
<dbReference type="SMART" id="SM00420">
    <property type="entry name" value="HTH_DEOR"/>
    <property type="match status" value="1"/>
</dbReference>
<sequence>MNLSTRQQQILAMLAQTDGRLDSSELTEAFQVSVQTIRKDLNELSNRGLVQRVHGGITWPRQNRNLSFSNRQVINLEAKRAIAQAVAKRLPEGASIFLGIGTTPQQVAQALLDHPGLQVITNNLNAAITLCHNPRIETLVAGGRIRPADQDLMGEDTTRFLRRFQVNYGIFGIGGLSARGELMDFSPEESHLSRAIIDCADQSILVADSSKYLRNAPVRTGLLEEVNIFVTDRLPPEVHALLAHTETELVCTSMPTEEHTDEPT</sequence>
<dbReference type="SMART" id="SM01134">
    <property type="entry name" value="DeoRC"/>
    <property type="match status" value="1"/>
</dbReference>
<dbReference type="InterPro" id="IPR037171">
    <property type="entry name" value="NagB/RpiA_transferase-like"/>
</dbReference>
<keyword evidence="3" id="KW-0804">Transcription</keyword>
<dbReference type="RefSeq" id="WP_076724254.1">
    <property type="nucleotide sequence ID" value="NZ_MSCW01000006.1"/>
</dbReference>
<keyword evidence="1" id="KW-0678">Repressor</keyword>